<dbReference type="PROSITE" id="PS50253">
    <property type="entry name" value="COX3"/>
    <property type="match status" value="1"/>
</dbReference>
<feature type="transmembrane region" description="Helical" evidence="9">
    <location>
        <begin position="157"/>
        <end position="182"/>
    </location>
</feature>
<dbReference type="GO" id="GO:0016020">
    <property type="term" value="C:membrane"/>
    <property type="evidence" value="ECO:0007669"/>
    <property type="project" value="UniProtKB-SubCell"/>
</dbReference>
<dbReference type="InterPro" id="IPR024791">
    <property type="entry name" value="Cyt_c/ubiquinol_Oxase_su3"/>
</dbReference>
<gene>
    <name evidence="11" type="primary">cox3</name>
</gene>
<keyword evidence="5" id="KW-1278">Translocase</keyword>
<dbReference type="PANTHER" id="PTHR11403">
    <property type="entry name" value="CYTOCHROME C OXIDASE SUBUNIT III"/>
    <property type="match status" value="1"/>
</dbReference>
<dbReference type="Pfam" id="PF00510">
    <property type="entry name" value="COX3"/>
    <property type="match status" value="1"/>
</dbReference>
<keyword evidence="8 11" id="KW-0496">Mitochondrion</keyword>
<evidence type="ECO:0000256" key="7">
    <source>
        <dbReference type="ARBA" id="ARBA00023136"/>
    </source>
</evidence>
<evidence type="ECO:0000256" key="2">
    <source>
        <dbReference type="ARBA" id="ARBA00010581"/>
    </source>
</evidence>
<evidence type="ECO:0000256" key="3">
    <source>
        <dbReference type="ARBA" id="ARBA00015944"/>
    </source>
</evidence>
<comment type="function">
    <text evidence="8">Component of the cytochrome c oxidase, the last enzyme in the mitochondrial electron transport chain which drives oxidative phosphorylation. The respiratory chain contains 3 multisubunit complexes succinate dehydrogenase (complex II, CII), ubiquinol-cytochrome c oxidoreductase (cytochrome b-c1 complex, complex III, CIII) and cytochrome c oxidase (complex IV, CIV), that cooperate to transfer electrons derived from NADH and succinate to molecular oxygen, creating an electrochemical gradient over the inner membrane that drives transmembrane transport and the ATP synthase. Cytochrome c oxidase is the component of the respiratory chain that catalyzes the reduction of oxygen to water. Electrons originating from reduced cytochrome c in the intermembrane space (IMS) are transferred via the dinuclear copper A center (CU(A)) of subunit 2 and heme A of subunit 1 to the active site in subunit 1, a binuclear center (BNC) formed by heme A3 and copper B (CU(B)). The BNC reduces molecular oxygen to 2 water molecules using 4 electrons from cytochrome c in the IMS and 4 protons from the mitochondrial matrix.</text>
</comment>
<dbReference type="AlphaFoldDB" id="A0A343A6Y4"/>
<evidence type="ECO:0000256" key="9">
    <source>
        <dbReference type="SAM" id="Phobius"/>
    </source>
</evidence>
<geneLocation type="mitochondrion" evidence="11"/>
<proteinExistence type="inferred from homology"/>
<keyword evidence="7 9" id="KW-0472">Membrane</keyword>
<dbReference type="InterPro" id="IPR000298">
    <property type="entry name" value="Cyt_c_oxidase-like_su3"/>
</dbReference>
<dbReference type="InterPro" id="IPR013833">
    <property type="entry name" value="Cyt_c_oxidase_su3_a-hlx"/>
</dbReference>
<feature type="transmembrane region" description="Helical" evidence="9">
    <location>
        <begin position="119"/>
        <end position="137"/>
    </location>
</feature>
<evidence type="ECO:0000256" key="5">
    <source>
        <dbReference type="ARBA" id="ARBA00022967"/>
    </source>
</evidence>
<feature type="transmembrane region" description="Helical" evidence="9">
    <location>
        <begin position="89"/>
        <end position="113"/>
    </location>
</feature>
<evidence type="ECO:0000256" key="1">
    <source>
        <dbReference type="ARBA" id="ARBA00004141"/>
    </source>
</evidence>
<name>A0A343A6Y4_MONEX</name>
<evidence type="ECO:0000259" key="10">
    <source>
        <dbReference type="PROSITE" id="PS50253"/>
    </source>
</evidence>
<sequence length="214" mass="24366">MSVIPIFVAFNVGLLVSGLFLWKVWFIGLSLLCLGCLLCVFSYDMIGIFSHYEAGFWLFIASEVMVFGSLLFNCLFFDSCHYVNLSSSLELPFLGCFILLGSSITITGFHHLLGWKWNWVLLILTIVLGFSFVLLQLMEMDEVLVNILDTSFHASSFCTVGLHFSHVLVGVIAFLFILFVGINTAGAYRCSVVTWYWHFVDYVWLFVYMLVYVC</sequence>
<feature type="domain" description="Heme-copper oxidase subunit III family profile" evidence="10">
    <location>
        <begin position="1"/>
        <end position="214"/>
    </location>
</feature>
<evidence type="ECO:0000256" key="6">
    <source>
        <dbReference type="ARBA" id="ARBA00022989"/>
    </source>
</evidence>
<dbReference type="Gene3D" id="1.20.120.80">
    <property type="entry name" value="Cytochrome c oxidase, subunit III, four-helix bundle"/>
    <property type="match status" value="1"/>
</dbReference>
<dbReference type="SUPFAM" id="SSF81452">
    <property type="entry name" value="Cytochrome c oxidase subunit III-like"/>
    <property type="match status" value="1"/>
</dbReference>
<keyword evidence="4 8" id="KW-0812">Transmembrane</keyword>
<keyword evidence="6 9" id="KW-1133">Transmembrane helix</keyword>
<comment type="subcellular location">
    <subcellularLocation>
        <location evidence="1">Membrane</location>
        <topology evidence="1">Multi-pass membrane protein</topology>
    </subcellularLocation>
</comment>
<dbReference type="GO" id="GO:0004129">
    <property type="term" value="F:cytochrome-c oxidase activity"/>
    <property type="evidence" value="ECO:0007669"/>
    <property type="project" value="InterPro"/>
</dbReference>
<dbReference type="PANTHER" id="PTHR11403:SF7">
    <property type="entry name" value="CYTOCHROME C OXIDASE SUBUNIT 3"/>
    <property type="match status" value="1"/>
</dbReference>
<evidence type="ECO:0000256" key="4">
    <source>
        <dbReference type="ARBA" id="ARBA00022692"/>
    </source>
</evidence>
<organism evidence="11">
    <name type="scientific">Moniezia expansa</name>
    <name type="common">Sheep tapeworm</name>
    <dbReference type="NCBI Taxonomy" id="28841"/>
    <lineage>
        <taxon>Eukaryota</taxon>
        <taxon>Metazoa</taxon>
        <taxon>Spiralia</taxon>
        <taxon>Lophotrochozoa</taxon>
        <taxon>Platyhelminthes</taxon>
        <taxon>Cestoda</taxon>
        <taxon>Eucestoda</taxon>
        <taxon>Cyclophyllidea</taxon>
        <taxon>Anoplocephalidae</taxon>
        <taxon>Moniezia</taxon>
    </lineage>
</organism>
<dbReference type="EMBL" id="KX121041">
    <property type="protein sequence ID" value="AOY40434.1"/>
    <property type="molecule type" value="Genomic_DNA"/>
</dbReference>
<reference evidence="11" key="1">
    <citation type="submission" date="2016-04" db="EMBL/GenBank/DDBJ databases">
        <title>A phylogeny of the genus Moniezia inferred from complete mitochondrial genomes.</title>
        <authorList>
            <person name="Guo A."/>
        </authorList>
    </citation>
    <scope>NUCLEOTIDE SEQUENCE</scope>
    <source>
        <strain evidence="11">Guangxi20151207-2</strain>
    </source>
</reference>
<feature type="transmembrane region" description="Helical" evidence="9">
    <location>
        <begin position="194"/>
        <end position="213"/>
    </location>
</feature>
<protein>
    <recommendedName>
        <fullName evidence="3 8">Cytochrome c oxidase subunit 3</fullName>
    </recommendedName>
</protein>
<evidence type="ECO:0000256" key="8">
    <source>
        <dbReference type="RuleBase" id="RU003375"/>
    </source>
</evidence>
<feature type="transmembrane region" description="Helical" evidence="9">
    <location>
        <begin position="56"/>
        <end position="77"/>
    </location>
</feature>
<accession>A0A343A6Y4</accession>
<comment type="similarity">
    <text evidence="2 8">Belongs to the cytochrome c oxidase subunit 3 family.</text>
</comment>
<evidence type="ECO:0000313" key="11">
    <source>
        <dbReference type="EMBL" id="AOY40434.1"/>
    </source>
</evidence>
<feature type="transmembrane region" description="Helical" evidence="9">
    <location>
        <begin position="29"/>
        <end position="50"/>
    </location>
</feature>
<dbReference type="InterPro" id="IPR035973">
    <property type="entry name" value="Cyt_c_oxidase_su3-like_sf"/>
</dbReference>
<dbReference type="CDD" id="cd00386">
    <property type="entry name" value="Heme_Cu_Oxidase_III_like"/>
    <property type="match status" value="1"/>
</dbReference>
<dbReference type="GO" id="GO:0019646">
    <property type="term" value="P:aerobic electron transport chain"/>
    <property type="evidence" value="ECO:0007669"/>
    <property type="project" value="InterPro"/>
</dbReference>